<protein>
    <submittedName>
        <fullName evidence="3">Deaminase reductase</fullName>
    </submittedName>
</protein>
<dbReference type="GO" id="GO:0008703">
    <property type="term" value="F:5-amino-6-(5-phosphoribosylamino)uracil reductase activity"/>
    <property type="evidence" value="ECO:0007669"/>
    <property type="project" value="InterPro"/>
</dbReference>
<feature type="compositionally biased region" description="Low complexity" evidence="1">
    <location>
        <begin position="217"/>
        <end position="243"/>
    </location>
</feature>
<dbReference type="RefSeq" id="WP_084142664.1">
    <property type="nucleotide sequence ID" value="NZ_AXNT01000058.1"/>
</dbReference>
<evidence type="ECO:0000313" key="3">
    <source>
        <dbReference type="EMBL" id="KGM02223.1"/>
    </source>
</evidence>
<dbReference type="OrthoDB" id="2313602at2"/>
<feature type="region of interest" description="Disordered" evidence="1">
    <location>
        <begin position="216"/>
        <end position="243"/>
    </location>
</feature>
<proteinExistence type="predicted"/>
<sequence length="243" mass="25637">MPLLRVHNLAMSLDGYVAGPHQGLENPLGVGGERLHEWAFATPSFHGGEGRAGDAAGERGVDDDVVRRGETGIGATLMGRNMFSPVRGPWPDESWRGWWGPNPPFHHPVVVLTHHPRPSLTMEGGTTFRFVDDPDRALDLAFDAADGQDVRLGGGARTVQLYLRAGRVDELHLALVPIFLGAGERLFDDLDGGPTGFTCAELVSSATVTHVRLVRTGPDGPAAPDGSAGRDAAAARDAGGDAS</sequence>
<dbReference type="SUPFAM" id="SSF53597">
    <property type="entry name" value="Dihydrofolate reductase-like"/>
    <property type="match status" value="1"/>
</dbReference>
<dbReference type="AlphaFoldDB" id="A0A0A0B7M7"/>
<dbReference type="GO" id="GO:0009231">
    <property type="term" value="P:riboflavin biosynthetic process"/>
    <property type="evidence" value="ECO:0007669"/>
    <property type="project" value="InterPro"/>
</dbReference>
<dbReference type="Proteomes" id="UP000029833">
    <property type="component" value="Unassembled WGS sequence"/>
</dbReference>
<evidence type="ECO:0000256" key="1">
    <source>
        <dbReference type="SAM" id="MobiDB-lite"/>
    </source>
</evidence>
<dbReference type="Gene3D" id="3.40.430.10">
    <property type="entry name" value="Dihydrofolate Reductase, subunit A"/>
    <property type="match status" value="1"/>
</dbReference>
<gene>
    <name evidence="3" type="ORF">Q760_14625</name>
</gene>
<reference evidence="3 4" key="1">
    <citation type="submission" date="2013-10" db="EMBL/GenBank/DDBJ databases">
        <authorList>
            <person name="Wang G."/>
            <person name="Zhuang W."/>
        </authorList>
    </citation>
    <scope>NUCLEOTIDE SEQUENCE [LARGE SCALE GENOMIC DNA]</scope>
    <source>
        <strain evidence="3 4">DSM 20118</strain>
    </source>
</reference>
<dbReference type="EMBL" id="AXNT01000058">
    <property type="protein sequence ID" value="KGM02223.1"/>
    <property type="molecule type" value="Genomic_DNA"/>
</dbReference>
<dbReference type="STRING" id="1408250.Q760_14625"/>
<dbReference type="InterPro" id="IPR050765">
    <property type="entry name" value="Riboflavin_Biosynth_HTPR"/>
</dbReference>
<feature type="domain" description="Bacterial bifunctional deaminase-reductase C-terminal" evidence="2">
    <location>
        <begin position="8"/>
        <end position="191"/>
    </location>
</feature>
<dbReference type="PANTHER" id="PTHR38011">
    <property type="entry name" value="DIHYDROFOLATE REDUCTASE FAMILY PROTEIN (AFU_ORTHOLOGUE AFUA_8G06820)"/>
    <property type="match status" value="1"/>
</dbReference>
<accession>A0A0A0B7M7</accession>
<keyword evidence="4" id="KW-1185">Reference proteome</keyword>
<organism evidence="3 4">
    <name type="scientific">Cellulomonas cellasea DSM 20118</name>
    <dbReference type="NCBI Taxonomy" id="1408250"/>
    <lineage>
        <taxon>Bacteria</taxon>
        <taxon>Bacillati</taxon>
        <taxon>Actinomycetota</taxon>
        <taxon>Actinomycetes</taxon>
        <taxon>Micrococcales</taxon>
        <taxon>Cellulomonadaceae</taxon>
        <taxon>Cellulomonas</taxon>
    </lineage>
</organism>
<dbReference type="PANTHER" id="PTHR38011:SF12">
    <property type="entry name" value="BIFUNCTIONAL DEAMINASE-REDUCTASE DOMAIN PROTEIN"/>
    <property type="match status" value="1"/>
</dbReference>
<evidence type="ECO:0000259" key="2">
    <source>
        <dbReference type="Pfam" id="PF01872"/>
    </source>
</evidence>
<dbReference type="Pfam" id="PF01872">
    <property type="entry name" value="RibD_C"/>
    <property type="match status" value="1"/>
</dbReference>
<dbReference type="InterPro" id="IPR002734">
    <property type="entry name" value="RibDG_C"/>
</dbReference>
<comment type="caution">
    <text evidence="3">The sequence shown here is derived from an EMBL/GenBank/DDBJ whole genome shotgun (WGS) entry which is preliminary data.</text>
</comment>
<evidence type="ECO:0000313" key="4">
    <source>
        <dbReference type="Proteomes" id="UP000029833"/>
    </source>
</evidence>
<dbReference type="InterPro" id="IPR024072">
    <property type="entry name" value="DHFR-like_dom_sf"/>
</dbReference>
<name>A0A0A0B7M7_9CELL</name>